<dbReference type="InterPro" id="IPR027797">
    <property type="entry name" value="PT-TG_dom"/>
</dbReference>
<dbReference type="Pfam" id="PF04740">
    <property type="entry name" value="LXG"/>
    <property type="match status" value="1"/>
</dbReference>
<evidence type="ECO:0000256" key="3">
    <source>
        <dbReference type="ARBA" id="ARBA00034117"/>
    </source>
</evidence>
<reference evidence="7 8" key="1">
    <citation type="submission" date="2023-03" db="EMBL/GenBank/DDBJ databases">
        <title>Bacillus Genome Sequencing.</title>
        <authorList>
            <person name="Dunlap C."/>
        </authorList>
    </citation>
    <scope>NUCLEOTIDE SEQUENCE [LARGE SCALE GENOMIC DNA]</scope>
    <source>
        <strain evidence="7 8">NRS-1717</strain>
    </source>
</reference>
<dbReference type="EMBL" id="JARTFS010000013">
    <property type="protein sequence ID" value="MED4402842.1"/>
    <property type="molecule type" value="Genomic_DNA"/>
</dbReference>
<dbReference type="PROSITE" id="PS51756">
    <property type="entry name" value="LXG"/>
    <property type="match status" value="1"/>
</dbReference>
<dbReference type="RefSeq" id="WP_328015570.1">
    <property type="nucleotide sequence ID" value="NZ_JARTFS010000013.1"/>
</dbReference>
<keyword evidence="2" id="KW-0964">Secreted</keyword>
<gene>
    <name evidence="7" type="ORF">P9271_16170</name>
</gene>
<comment type="caution">
    <text evidence="7">The sequence shown here is derived from an EMBL/GenBank/DDBJ whole genome shotgun (WGS) entry which is preliminary data.</text>
</comment>
<dbReference type="InterPro" id="IPR006829">
    <property type="entry name" value="LXG_dom"/>
</dbReference>
<sequence>MNNKIYDAKALLATMSKRKSQYEETRKQIEALKKEFNEIVKMSEFQGKGAEAIKGFYQAQADVADAWDSFFDMQITFLGEISGTMEDGDLHGETVVTVPFLEQNVANGITSSEKMVNKQHDDLKKIFKRIQDIIVLEAFSKETFEEHIGEAEKERKETVKQVDLLDTNLQTEYAITEQHEANISTLFSKLLQATAQGGEVSPIHFDSNAYKASEIYQIQDELKQQSLDYINYKEEQAENRKLLKEIEEKENRPWYKKALDTTSTFVAEVTGYNDMRRAAEGVDPVTKEKLSEAERIAAGAMAAAGFIPVVGWVGRAGKGGYALYKTAKGVNAATHALDAYKTSKAFSILEKSEMGLYGLVAANGFGEYFTGKDMFGNELTEEQKQQGLMTGLMVGGTAGAARIIDKGVPNLPYSKEYVQQQIQKGQAILKDMGRASYRQLEQIKEGGKKAAEVIGREIKKVDLFPIIRVRESVATNGLVSSRTYGVETIKVEDVIQRFKRDNFDSRIDERTGNGGSGSNNLDNVSKEIKTLDKEIERLKKEGNDKEVKRLTRERNKLVNKLDMKDDISDHYDLEAAKEYERKIDNSKYFSHDKGDFGEEVTKVVARDSNLGQDVSDLFQVGRNGIDAAFLSEGPPPKLTIIESKASDSATFSYSDKQKMGGDKYFQGMVNSGDPRYASFGDNLEELMEENPGLQLDFIRVETDIKITDTGFGVDELKVKDWNKEID</sequence>
<evidence type="ECO:0000256" key="4">
    <source>
        <dbReference type="SAM" id="Coils"/>
    </source>
</evidence>
<keyword evidence="4" id="KW-0175">Coiled coil</keyword>
<evidence type="ECO:0000256" key="1">
    <source>
        <dbReference type="ARBA" id="ARBA00004613"/>
    </source>
</evidence>
<evidence type="ECO:0000256" key="5">
    <source>
        <dbReference type="SAM" id="MobiDB-lite"/>
    </source>
</evidence>
<evidence type="ECO:0000313" key="8">
    <source>
        <dbReference type="Proteomes" id="UP001342826"/>
    </source>
</evidence>
<comment type="similarity">
    <text evidence="3">In the N-terminal section; belongs to the LXG family.</text>
</comment>
<dbReference type="Pfam" id="PF14449">
    <property type="entry name" value="PT-TG"/>
    <property type="match status" value="1"/>
</dbReference>
<organism evidence="7 8">
    <name type="scientific">Metabacillus fastidiosus</name>
    <dbReference type="NCBI Taxonomy" id="1458"/>
    <lineage>
        <taxon>Bacteria</taxon>
        <taxon>Bacillati</taxon>
        <taxon>Bacillota</taxon>
        <taxon>Bacilli</taxon>
        <taxon>Bacillales</taxon>
        <taxon>Bacillaceae</taxon>
        <taxon>Metabacillus</taxon>
    </lineage>
</organism>
<dbReference type="PANTHER" id="PTHR34976">
    <property type="entry name" value="RIBONUCLEASE YQCG-RELATED"/>
    <property type="match status" value="1"/>
</dbReference>
<comment type="subcellular location">
    <subcellularLocation>
        <location evidence="1">Secreted</location>
    </subcellularLocation>
</comment>
<protein>
    <submittedName>
        <fullName evidence="7">T7SS effector LXG polymorphic toxin</fullName>
    </submittedName>
</protein>
<dbReference type="Proteomes" id="UP001342826">
    <property type="component" value="Unassembled WGS sequence"/>
</dbReference>
<evidence type="ECO:0000313" key="7">
    <source>
        <dbReference type="EMBL" id="MED4402842.1"/>
    </source>
</evidence>
<keyword evidence="8" id="KW-1185">Reference proteome</keyword>
<proteinExistence type="inferred from homology"/>
<dbReference type="InterPro" id="IPR051768">
    <property type="entry name" value="Bact_secretion_toxin"/>
</dbReference>
<feature type="coiled-coil region" evidence="4">
    <location>
        <begin position="12"/>
        <end position="42"/>
    </location>
</feature>
<accession>A0ABU6P2E2</accession>
<dbReference type="PANTHER" id="PTHR34976:SF2">
    <property type="entry name" value="TYPE VII SECRETION SYSTEM PROTEIN ESSD"/>
    <property type="match status" value="1"/>
</dbReference>
<evidence type="ECO:0000259" key="6">
    <source>
        <dbReference type="PROSITE" id="PS51756"/>
    </source>
</evidence>
<evidence type="ECO:0000256" key="2">
    <source>
        <dbReference type="ARBA" id="ARBA00022525"/>
    </source>
</evidence>
<feature type="region of interest" description="Disordered" evidence="5">
    <location>
        <begin position="505"/>
        <end position="525"/>
    </location>
</feature>
<name>A0ABU6P2E2_9BACI</name>
<feature type="domain" description="LXG" evidence="6">
    <location>
        <begin position="2"/>
        <end position="236"/>
    </location>
</feature>